<dbReference type="KEGG" id="ppoo:LW347_08060"/>
<dbReference type="RefSeq" id="WP_137742198.1">
    <property type="nucleotide sequence ID" value="NZ_CP090065.1"/>
</dbReference>
<evidence type="ECO:0000313" key="2">
    <source>
        <dbReference type="Proteomes" id="UP001059272"/>
    </source>
</evidence>
<name>A0AAE9NRQ9_9GAMM</name>
<accession>A0AAE9NRQ9</accession>
<proteinExistence type="predicted"/>
<dbReference type="EMBL" id="CP090065">
    <property type="protein sequence ID" value="UVO09885.1"/>
    <property type="molecule type" value="Genomic_DNA"/>
</dbReference>
<dbReference type="AlphaFoldDB" id="A0AAE9NRQ9"/>
<gene>
    <name evidence="1" type="ORF">LW347_08060</name>
</gene>
<evidence type="ECO:0000313" key="1">
    <source>
        <dbReference type="EMBL" id="UVO09885.1"/>
    </source>
</evidence>
<protein>
    <submittedName>
        <fullName evidence="1">Uncharacterized protein</fullName>
    </submittedName>
</protein>
<organism evidence="1 2">
    <name type="scientific">Pectobacterium polonicum</name>
    <dbReference type="NCBI Taxonomy" id="2485124"/>
    <lineage>
        <taxon>Bacteria</taxon>
        <taxon>Pseudomonadati</taxon>
        <taxon>Pseudomonadota</taxon>
        <taxon>Gammaproteobacteria</taxon>
        <taxon>Enterobacterales</taxon>
        <taxon>Pectobacteriaceae</taxon>
        <taxon>Pectobacterium</taxon>
    </lineage>
</organism>
<reference evidence="1" key="1">
    <citation type="submission" date="2021-12" db="EMBL/GenBank/DDBJ databases">
        <title>Genome sequence of novel Pectobacterium sp. causing blackleg.</title>
        <authorList>
            <person name="Wang J."/>
        </authorList>
    </citation>
    <scope>NUCLEOTIDE SEQUENCE</scope>
    <source>
        <strain evidence="1">BY21311</strain>
    </source>
</reference>
<sequence>MTTAKYLILDYLLYVSLYQYVQKNNIHYINYCFTYATPDSQFNGINIIPYISLLAERKKLANALCNISDVHCNNENLVIIFNTNSSQQKLLAYEICYFAKQNNIENKISILDINDLPREPAYQSTDLYYKDIYLQLDTLRKRNISDKEIKRIAHSIENMYINGNIVIHYNRELRSIPINIIDNYILSSLSPNYESILLLTANVISRLLNDGYEGVGDLVIMSRIHYLSSIKAAHYNAKLTKINAFNLLVKSINNKPC</sequence>
<dbReference type="Proteomes" id="UP001059272">
    <property type="component" value="Chromosome"/>
</dbReference>